<dbReference type="PANTHER" id="PTHR31459">
    <property type="match status" value="1"/>
</dbReference>
<accession>A0ABQ8AD41</accession>
<evidence type="ECO:0000313" key="1">
    <source>
        <dbReference type="EMBL" id="KAH0890046.1"/>
    </source>
</evidence>
<comment type="caution">
    <text evidence="1">The sequence shown here is derived from an EMBL/GenBank/DDBJ whole genome shotgun (WGS) entry which is preliminary data.</text>
</comment>
<reference evidence="1 2" key="1">
    <citation type="submission" date="2021-05" db="EMBL/GenBank/DDBJ databases">
        <title>Genome Assembly of Synthetic Allotetraploid Brassica napus Reveals Homoeologous Exchanges between Subgenomes.</title>
        <authorList>
            <person name="Davis J.T."/>
        </authorList>
    </citation>
    <scope>NUCLEOTIDE SEQUENCE [LARGE SCALE GENOMIC DNA]</scope>
    <source>
        <strain evidence="2">cv. Da-Ae</strain>
        <tissue evidence="1">Seedling</tissue>
    </source>
</reference>
<name>A0ABQ8AD41_BRANA</name>
<gene>
    <name evidence="1" type="ORF">HID58_052475</name>
</gene>
<dbReference type="SUPFAM" id="SSF117070">
    <property type="entry name" value="LEA14-like"/>
    <property type="match status" value="1"/>
</dbReference>
<organism evidence="1 2">
    <name type="scientific">Brassica napus</name>
    <name type="common">Rape</name>
    <dbReference type="NCBI Taxonomy" id="3708"/>
    <lineage>
        <taxon>Eukaryota</taxon>
        <taxon>Viridiplantae</taxon>
        <taxon>Streptophyta</taxon>
        <taxon>Embryophyta</taxon>
        <taxon>Tracheophyta</taxon>
        <taxon>Spermatophyta</taxon>
        <taxon>Magnoliopsida</taxon>
        <taxon>eudicotyledons</taxon>
        <taxon>Gunneridae</taxon>
        <taxon>Pentapetalae</taxon>
        <taxon>rosids</taxon>
        <taxon>malvids</taxon>
        <taxon>Brassicales</taxon>
        <taxon>Brassicaceae</taxon>
        <taxon>Brassiceae</taxon>
        <taxon>Brassica</taxon>
    </lineage>
</organism>
<evidence type="ECO:0000313" key="2">
    <source>
        <dbReference type="Proteomes" id="UP000824890"/>
    </source>
</evidence>
<dbReference type="PANTHER" id="PTHR31459:SF18">
    <property type="entry name" value="WATER STRESS AND HYPERSENSITIVE RESPONSE DOMAIN-CONTAINING PROTEIN"/>
    <property type="match status" value="1"/>
</dbReference>
<keyword evidence="2" id="KW-1185">Reference proteome</keyword>
<dbReference type="Gene3D" id="2.60.40.1820">
    <property type="match status" value="1"/>
</dbReference>
<dbReference type="InterPro" id="IPR045043">
    <property type="entry name" value="Lea14-like"/>
</dbReference>
<sequence length="47" mass="5285">MKDIGSDWDIDYQLDIGLTFDIPVVGDITIPVSTQGEIKLPSLRDFF</sequence>
<protein>
    <submittedName>
        <fullName evidence="1">Uncharacterized protein</fullName>
    </submittedName>
</protein>
<proteinExistence type="predicted"/>
<dbReference type="Proteomes" id="UP000824890">
    <property type="component" value="Unassembled WGS sequence"/>
</dbReference>
<dbReference type="EMBL" id="JAGKQM010000013">
    <property type="protein sequence ID" value="KAH0890046.1"/>
    <property type="molecule type" value="Genomic_DNA"/>
</dbReference>